<name>A0AB39YP00_9MICC</name>
<reference evidence="1" key="1">
    <citation type="submission" date="2024-07" db="EMBL/GenBank/DDBJ databases">
        <authorList>
            <person name="Li J."/>
            <person name="Wei H."/>
            <person name="Ma J."/>
        </authorList>
    </citation>
    <scope>NUCLEOTIDE SEQUENCE</scope>
    <source>
        <strain evidence="1">AMU7</strain>
    </source>
</reference>
<accession>A0AB39YP00</accession>
<organism evidence="1">
    <name type="scientific">Paenarthrobacter sp. AMU7</name>
    <dbReference type="NCBI Taxonomy" id="3162492"/>
    <lineage>
        <taxon>Bacteria</taxon>
        <taxon>Bacillati</taxon>
        <taxon>Actinomycetota</taxon>
        <taxon>Actinomycetes</taxon>
        <taxon>Micrococcales</taxon>
        <taxon>Micrococcaceae</taxon>
        <taxon>Paenarthrobacter</taxon>
    </lineage>
</organism>
<protein>
    <submittedName>
        <fullName evidence="1">Uncharacterized protein</fullName>
    </submittedName>
</protein>
<dbReference type="AlphaFoldDB" id="A0AB39YP00"/>
<sequence length="384" mass="43121">MSVALSIYSTTRIGPDEVAALVRSVPKLDPTLSGVIEHGAGLVHVSKGPGRPPEFTVDGPFAVEKEDIPSEVTARVLGAKWLYQVHLEGSTDETFTDADKVSRKLTKASKGVLIDEQTGEAWPKTSQRRMPRPKSQGLVDEVKLRWFYILDEAPDDLAARYLKLSRQFFPEALPRRYGSYEPLQGNLERDGDAGFVDSLARDEKYQTHLSGRFPVKGGTFTGRLQFPGRVRDISLSVDRTAVEDPMWRADLQHLFKAIASELRCFYASAEVLRPGLTRRGITSFNMYEDFDFPLSFGRWLGLPSYPVWWSWYDQPYADLVQPHLSGAAVNPDGSLFHSWHEAPMDRDYLRSMLPDRGSPWIPVEFSMQGGDSSQHAAVIPPEYA</sequence>
<proteinExistence type="predicted"/>
<dbReference type="RefSeq" id="WP_369745619.1">
    <property type="nucleotide sequence ID" value="NZ_CP165735.1"/>
</dbReference>
<evidence type="ECO:0000313" key="1">
    <source>
        <dbReference type="EMBL" id="XDV71658.1"/>
    </source>
</evidence>
<gene>
    <name evidence="1" type="ORF">ABQM86_00250</name>
</gene>
<dbReference type="EMBL" id="CP165735">
    <property type="protein sequence ID" value="XDV71658.1"/>
    <property type="molecule type" value="Genomic_DNA"/>
</dbReference>